<dbReference type="EMBL" id="ADBV01012807">
    <property type="protein sequence ID" value="EJW74128.1"/>
    <property type="molecule type" value="Genomic_DNA"/>
</dbReference>
<protein>
    <submittedName>
        <fullName evidence="1">Uncharacterized protein</fullName>
    </submittedName>
</protein>
<feature type="non-terminal residue" evidence="1">
    <location>
        <position position="115"/>
    </location>
</feature>
<accession>J9DWR4</accession>
<dbReference type="AlphaFoldDB" id="J9DWR4"/>
<comment type="caution">
    <text evidence="1">The sequence shown here is derived from an EMBL/GenBank/DDBJ whole genome shotgun (WGS) entry which is preliminary data.</text>
</comment>
<dbReference type="Proteomes" id="UP000004810">
    <property type="component" value="Unassembled WGS sequence"/>
</dbReference>
<proteinExistence type="predicted"/>
<reference evidence="2" key="1">
    <citation type="submission" date="2012-08" db="EMBL/GenBank/DDBJ databases">
        <title>The Genome Sequence of Wuchereria bancrofti.</title>
        <authorList>
            <person name="Nutman T.B."/>
            <person name="Fink D.L."/>
            <person name="Russ C."/>
            <person name="Young S."/>
            <person name="Zeng Q."/>
            <person name="Koehrsen M."/>
            <person name="Alvarado L."/>
            <person name="Berlin A."/>
            <person name="Chapman S.B."/>
            <person name="Chen Z."/>
            <person name="Freedman E."/>
            <person name="Gellesch M."/>
            <person name="Goldberg J."/>
            <person name="Griggs A."/>
            <person name="Gujja S."/>
            <person name="Heilman E.R."/>
            <person name="Heiman D."/>
            <person name="Hepburn T."/>
            <person name="Howarth C."/>
            <person name="Jen D."/>
            <person name="Larson L."/>
            <person name="Lewis B."/>
            <person name="Mehta T."/>
            <person name="Park D."/>
            <person name="Pearson M."/>
            <person name="Roberts A."/>
            <person name="Saif S."/>
            <person name="Shea T."/>
            <person name="Shenoy N."/>
            <person name="Sisk P."/>
            <person name="Stolte C."/>
            <person name="Sykes S."/>
            <person name="Walk T."/>
            <person name="White J."/>
            <person name="Yandava C."/>
            <person name="Haas B."/>
            <person name="Henn M.R."/>
            <person name="Nusbaum C."/>
            <person name="Birren B."/>
        </authorList>
    </citation>
    <scope>NUCLEOTIDE SEQUENCE [LARGE SCALE GENOMIC DNA]</scope>
    <source>
        <strain evidence="2">NA</strain>
    </source>
</reference>
<name>J9DWR4_WUCBA</name>
<evidence type="ECO:0000313" key="1">
    <source>
        <dbReference type="EMBL" id="EJW74128.1"/>
    </source>
</evidence>
<organism evidence="1 2">
    <name type="scientific">Wuchereria bancrofti</name>
    <dbReference type="NCBI Taxonomy" id="6293"/>
    <lineage>
        <taxon>Eukaryota</taxon>
        <taxon>Metazoa</taxon>
        <taxon>Ecdysozoa</taxon>
        <taxon>Nematoda</taxon>
        <taxon>Chromadorea</taxon>
        <taxon>Rhabditida</taxon>
        <taxon>Spirurina</taxon>
        <taxon>Spiruromorpha</taxon>
        <taxon>Filarioidea</taxon>
        <taxon>Onchocercidae</taxon>
        <taxon>Wuchereria</taxon>
    </lineage>
</organism>
<evidence type="ECO:0000313" key="2">
    <source>
        <dbReference type="Proteomes" id="UP000004810"/>
    </source>
</evidence>
<sequence length="115" mass="13049">MFIEEIETFNATETRLMRNLRDVLEIESSNMSEGCAYLEAALKGEREVQDSELVKLKNVFSDGLEYLRNFQPDADELFSKKLRFSPGDDASKLPTAIASFGELTVMLPQFAGRYL</sequence>
<gene>
    <name evidence="1" type="ORF">WUBG_14961</name>
</gene>